<evidence type="ECO:0000256" key="3">
    <source>
        <dbReference type="ARBA" id="ARBA00022553"/>
    </source>
</evidence>
<evidence type="ECO:0000313" key="13">
    <source>
        <dbReference type="Proteomes" id="UP000323164"/>
    </source>
</evidence>
<keyword evidence="4" id="KW-0808">Transferase</keyword>
<dbReference type="InterPro" id="IPR035965">
    <property type="entry name" value="PAS-like_dom_sf"/>
</dbReference>
<dbReference type="SUPFAM" id="SSF47384">
    <property type="entry name" value="Homodimeric domain of signal transducing histidine kinase"/>
    <property type="match status" value="1"/>
</dbReference>
<evidence type="ECO:0000256" key="4">
    <source>
        <dbReference type="ARBA" id="ARBA00022679"/>
    </source>
</evidence>
<dbReference type="Pfam" id="PF08448">
    <property type="entry name" value="PAS_4"/>
    <property type="match status" value="1"/>
</dbReference>
<dbReference type="InterPro" id="IPR004358">
    <property type="entry name" value="Sig_transdc_His_kin-like_C"/>
</dbReference>
<comment type="caution">
    <text evidence="12">The sequence shown here is derived from an EMBL/GenBank/DDBJ whole genome shotgun (WGS) entry which is preliminary data.</text>
</comment>
<dbReference type="SUPFAM" id="SSF55781">
    <property type="entry name" value="GAF domain-like"/>
    <property type="match status" value="2"/>
</dbReference>
<dbReference type="Gene3D" id="3.30.450.40">
    <property type="match status" value="2"/>
</dbReference>
<dbReference type="SMART" id="SM00086">
    <property type="entry name" value="PAC"/>
    <property type="match status" value="2"/>
</dbReference>
<dbReference type="InterPro" id="IPR011006">
    <property type="entry name" value="CheY-like_superfamily"/>
</dbReference>
<dbReference type="Pfam" id="PF00512">
    <property type="entry name" value="HisKA"/>
    <property type="match status" value="1"/>
</dbReference>
<dbReference type="Pfam" id="PF00072">
    <property type="entry name" value="Response_reg"/>
    <property type="match status" value="1"/>
</dbReference>
<dbReference type="InterPro" id="IPR013655">
    <property type="entry name" value="PAS_fold_3"/>
</dbReference>
<dbReference type="InterPro" id="IPR000014">
    <property type="entry name" value="PAS"/>
</dbReference>
<evidence type="ECO:0000259" key="9">
    <source>
        <dbReference type="PROSITE" id="PS50109"/>
    </source>
</evidence>
<evidence type="ECO:0000259" key="11">
    <source>
        <dbReference type="PROSITE" id="PS50113"/>
    </source>
</evidence>
<sequence length="1021" mass="111260">MAPRRRGNDRPAHRLGESPGPQSPMPSRNEGPASAADLALHRLDVLARAGEVLASSLDYEITLQHVAQLCVPELGDLCVVDVVENGVLRRVATAHVLPQKRSLVHQMTLRNPRPGESPAPAGRVLASGASERLDVVTPDVVASHTKDAEHAALIRAIGMRSHVAVPMRAHGDVIGVLSVGITETDRRFDDADQRLVEEIARRAAFAVENARLYRSAQAEIARREQAEAALQLSEQRFRAITEQSPLSTQRLSPDGRTISVNAAWERLWGLTADVLGDYSVLTDPQLEEKGITPLLRLAFAGTPTALPVIPYDPTVSVAGADERDDATRWIGAYAYPVRDDEGAIREVVLVHQDVTDTRRAESKLRASEDRLNRALAAGELVVWDWDLATNRVECSQNATNFFGIDMGQLGAFLEVIHPEDLPRVKALAARALETGIFDRIEYRLRRSAGRPRWMQSRGHAEFDDDGRAVRMLGVTVDVSDRRIAEESVRVLADAGEILGRSLDYQATLGNLARVVVPRVADWFAVDLLTEDGELERVSVHHPDPARVAIAREVFERYPPRRGAGAWKVIETRTPDWTADIPRRLIEQGAVDADHARLLLSLDLHSYITVPLVARDTVIGVLTLVHAESGRRYERADVALALELARRAASAVDNARLYAQLQDEHRRKDEFLATLAHELRNPLAPIRTGLALLQADGDATRNARTRAIMERQLAHMVRLIDDLLDLSRVTRGTIGLQRRLVDVGGLVASSVEASRPLIDAAGLTLKLDMDARHVVLDADEARLSQVLTNLLNNAAKFTPRGGLITLRTALHGARVRIEVGDTGIGLAATQLESIFEMFARGVESGAYGGLGIGLTLARRLVDLHGGQLWAESDGPGRGSRFIVELPVSAQRVEAAPIDAVPDVSPLRRVLVVDDNVDAAQTLAALLALDGHEVRCAFTGDAALALLDEFHPDIAFLDIGLPGMSGYDLARHLRADARAAQARLVAVTGWGREQDRSQARGAGFDAHLTKPVDPAAVLALLAR</sequence>
<dbReference type="PANTHER" id="PTHR43547">
    <property type="entry name" value="TWO-COMPONENT HISTIDINE KINASE"/>
    <property type="match status" value="1"/>
</dbReference>
<dbReference type="InterPro" id="IPR036890">
    <property type="entry name" value="HATPase_C_sf"/>
</dbReference>
<dbReference type="GO" id="GO:0000155">
    <property type="term" value="F:phosphorelay sensor kinase activity"/>
    <property type="evidence" value="ECO:0007669"/>
    <property type="project" value="InterPro"/>
</dbReference>
<dbReference type="SUPFAM" id="SSF52172">
    <property type="entry name" value="CheY-like"/>
    <property type="match status" value="1"/>
</dbReference>
<dbReference type="Gene3D" id="1.10.287.130">
    <property type="match status" value="1"/>
</dbReference>
<dbReference type="Pfam" id="PF02518">
    <property type="entry name" value="HATPase_c"/>
    <property type="match status" value="1"/>
</dbReference>
<keyword evidence="5" id="KW-0418">Kinase</keyword>
<gene>
    <name evidence="12" type="ORF">FW784_09790</name>
</gene>
<dbReference type="SMART" id="SM00388">
    <property type="entry name" value="HisKA"/>
    <property type="match status" value="1"/>
</dbReference>
<dbReference type="FunFam" id="3.30.565.10:FF:000006">
    <property type="entry name" value="Sensor histidine kinase WalK"/>
    <property type="match status" value="1"/>
</dbReference>
<dbReference type="SMART" id="SM00387">
    <property type="entry name" value="HATPase_c"/>
    <property type="match status" value="1"/>
</dbReference>
<dbReference type="CDD" id="cd00130">
    <property type="entry name" value="PAS"/>
    <property type="match status" value="1"/>
</dbReference>
<dbReference type="InterPro" id="IPR003594">
    <property type="entry name" value="HATPase_dom"/>
</dbReference>
<accession>A0A5D8Z324</accession>
<proteinExistence type="predicted"/>
<feature type="compositionally biased region" description="Basic and acidic residues" evidence="8">
    <location>
        <begin position="1"/>
        <end position="16"/>
    </location>
</feature>
<dbReference type="CDD" id="cd00082">
    <property type="entry name" value="HisKA"/>
    <property type="match status" value="1"/>
</dbReference>
<feature type="domain" description="PAC" evidence="11">
    <location>
        <begin position="311"/>
        <end position="366"/>
    </location>
</feature>
<dbReference type="PROSITE" id="PS50113">
    <property type="entry name" value="PAC"/>
    <property type="match status" value="2"/>
</dbReference>
<dbReference type="PROSITE" id="PS50109">
    <property type="entry name" value="HIS_KIN"/>
    <property type="match status" value="1"/>
</dbReference>
<dbReference type="SUPFAM" id="SSF55874">
    <property type="entry name" value="ATPase domain of HSP90 chaperone/DNA topoisomerase II/histidine kinase"/>
    <property type="match status" value="1"/>
</dbReference>
<dbReference type="InterPro" id="IPR036097">
    <property type="entry name" value="HisK_dim/P_sf"/>
</dbReference>
<dbReference type="PANTHER" id="PTHR43547:SF2">
    <property type="entry name" value="HYBRID SIGNAL TRANSDUCTION HISTIDINE KINASE C"/>
    <property type="match status" value="1"/>
</dbReference>
<dbReference type="InterPro" id="IPR029016">
    <property type="entry name" value="GAF-like_dom_sf"/>
</dbReference>
<evidence type="ECO:0000256" key="1">
    <source>
        <dbReference type="ARBA" id="ARBA00000085"/>
    </source>
</evidence>
<organism evidence="12 13">
    <name type="scientific">Cognatilysobacter lacus</name>
    <dbReference type="NCBI Taxonomy" id="1643323"/>
    <lineage>
        <taxon>Bacteria</taxon>
        <taxon>Pseudomonadati</taxon>
        <taxon>Pseudomonadota</taxon>
        <taxon>Gammaproteobacteria</taxon>
        <taxon>Lysobacterales</taxon>
        <taxon>Lysobacteraceae</taxon>
        <taxon>Cognatilysobacter</taxon>
    </lineage>
</organism>
<reference evidence="12 13" key="1">
    <citation type="submission" date="2019-08" db="EMBL/GenBank/DDBJ databases">
        <title>Draft genome sequence of Lysobacter sp. UKS-15.</title>
        <authorList>
            <person name="Im W.-T."/>
        </authorList>
    </citation>
    <scope>NUCLEOTIDE SEQUENCE [LARGE SCALE GENOMIC DNA]</scope>
    <source>
        <strain evidence="12 13">UKS-15</strain>
    </source>
</reference>
<name>A0A5D8Z324_9GAMM</name>
<dbReference type="InterPro" id="IPR001610">
    <property type="entry name" value="PAC"/>
</dbReference>
<feature type="domain" description="PAC" evidence="11">
    <location>
        <begin position="438"/>
        <end position="490"/>
    </location>
</feature>
<dbReference type="Gene3D" id="3.30.565.10">
    <property type="entry name" value="Histidine kinase-like ATPase, C-terminal domain"/>
    <property type="match status" value="1"/>
</dbReference>
<dbReference type="Pfam" id="PF08447">
    <property type="entry name" value="PAS_3"/>
    <property type="match status" value="1"/>
</dbReference>
<evidence type="ECO:0000256" key="5">
    <source>
        <dbReference type="ARBA" id="ARBA00022777"/>
    </source>
</evidence>
<dbReference type="Proteomes" id="UP000323164">
    <property type="component" value="Unassembled WGS sequence"/>
</dbReference>
<evidence type="ECO:0000256" key="7">
    <source>
        <dbReference type="SAM" id="Coils"/>
    </source>
</evidence>
<dbReference type="InterPro" id="IPR005467">
    <property type="entry name" value="His_kinase_dom"/>
</dbReference>
<dbReference type="InterPro" id="IPR013656">
    <property type="entry name" value="PAS_4"/>
</dbReference>
<evidence type="ECO:0000256" key="8">
    <source>
        <dbReference type="SAM" id="MobiDB-lite"/>
    </source>
</evidence>
<dbReference type="Pfam" id="PF13185">
    <property type="entry name" value="GAF_2"/>
    <property type="match status" value="2"/>
</dbReference>
<feature type="domain" description="Histidine kinase" evidence="9">
    <location>
        <begin position="673"/>
        <end position="888"/>
    </location>
</feature>
<dbReference type="Gene3D" id="3.30.450.20">
    <property type="entry name" value="PAS domain"/>
    <property type="match status" value="2"/>
</dbReference>
<dbReference type="GO" id="GO:0005886">
    <property type="term" value="C:plasma membrane"/>
    <property type="evidence" value="ECO:0007669"/>
    <property type="project" value="UniProtKB-ARBA"/>
</dbReference>
<dbReference type="OrthoDB" id="9768069at2"/>
<feature type="domain" description="Response regulatory" evidence="10">
    <location>
        <begin position="907"/>
        <end position="1021"/>
    </location>
</feature>
<dbReference type="SMART" id="SM00448">
    <property type="entry name" value="REC"/>
    <property type="match status" value="1"/>
</dbReference>
<dbReference type="EMBL" id="VTRV01000105">
    <property type="protein sequence ID" value="TZF88483.1"/>
    <property type="molecule type" value="Genomic_DNA"/>
</dbReference>
<dbReference type="InterPro" id="IPR001789">
    <property type="entry name" value="Sig_transdc_resp-reg_receiver"/>
</dbReference>
<dbReference type="InterPro" id="IPR000700">
    <property type="entry name" value="PAS-assoc_C"/>
</dbReference>
<dbReference type="SMART" id="SM00065">
    <property type="entry name" value="GAF"/>
    <property type="match status" value="2"/>
</dbReference>
<keyword evidence="7" id="KW-0175">Coiled coil</keyword>
<dbReference type="SUPFAM" id="SSF55785">
    <property type="entry name" value="PYP-like sensor domain (PAS domain)"/>
    <property type="match status" value="2"/>
</dbReference>
<evidence type="ECO:0000256" key="6">
    <source>
        <dbReference type="PROSITE-ProRule" id="PRU00169"/>
    </source>
</evidence>
<evidence type="ECO:0000313" key="12">
    <source>
        <dbReference type="EMBL" id="TZF88483.1"/>
    </source>
</evidence>
<keyword evidence="13" id="KW-1185">Reference proteome</keyword>
<protein>
    <recommendedName>
        <fullName evidence="2">histidine kinase</fullName>
        <ecNumber evidence="2">2.7.13.3</ecNumber>
    </recommendedName>
</protein>
<feature type="coiled-coil region" evidence="7">
    <location>
        <begin position="216"/>
        <end position="243"/>
    </location>
</feature>
<feature type="modified residue" description="4-aspartylphosphate" evidence="6">
    <location>
        <position position="956"/>
    </location>
</feature>
<comment type="catalytic activity">
    <reaction evidence="1">
        <text>ATP + protein L-histidine = ADP + protein N-phospho-L-histidine.</text>
        <dbReference type="EC" id="2.7.13.3"/>
    </reaction>
</comment>
<evidence type="ECO:0000256" key="2">
    <source>
        <dbReference type="ARBA" id="ARBA00012438"/>
    </source>
</evidence>
<keyword evidence="3 6" id="KW-0597">Phosphoprotein</keyword>
<dbReference type="InterPro" id="IPR003661">
    <property type="entry name" value="HisK_dim/P_dom"/>
</dbReference>
<evidence type="ECO:0000259" key="10">
    <source>
        <dbReference type="PROSITE" id="PS50110"/>
    </source>
</evidence>
<dbReference type="EC" id="2.7.13.3" evidence="2"/>
<dbReference type="Gene3D" id="3.40.50.2300">
    <property type="match status" value="1"/>
</dbReference>
<dbReference type="AlphaFoldDB" id="A0A5D8Z324"/>
<dbReference type="PRINTS" id="PR00344">
    <property type="entry name" value="BCTRLSENSOR"/>
</dbReference>
<dbReference type="PROSITE" id="PS50110">
    <property type="entry name" value="RESPONSE_REGULATORY"/>
    <property type="match status" value="1"/>
</dbReference>
<dbReference type="SMART" id="SM00091">
    <property type="entry name" value="PAS"/>
    <property type="match status" value="2"/>
</dbReference>
<dbReference type="InterPro" id="IPR003018">
    <property type="entry name" value="GAF"/>
</dbReference>
<feature type="region of interest" description="Disordered" evidence="8">
    <location>
        <begin position="1"/>
        <end position="33"/>
    </location>
</feature>